<keyword evidence="3" id="KW-1185">Reference proteome</keyword>
<gene>
    <name evidence="2" type="ORF">EA58_07320</name>
</gene>
<evidence type="ECO:0000313" key="2">
    <source>
        <dbReference type="EMBL" id="KDM92293.1"/>
    </source>
</evidence>
<dbReference type="RefSeq" id="WP_036750732.1">
    <property type="nucleotide sequence ID" value="NZ_JAGSGC010000012.1"/>
</dbReference>
<dbReference type="SUPFAM" id="SSF55729">
    <property type="entry name" value="Acyl-CoA N-acyltransferases (Nat)"/>
    <property type="match status" value="1"/>
</dbReference>
<dbReference type="STRING" id="1654360.EA58_07320"/>
<reference evidence="2 3" key="1">
    <citation type="submission" date="2014-04" db="EMBL/GenBank/DDBJ databases">
        <title>Draft genome sequence of Photobacterium halotolerans S2753: a solonamide, ngercheumicin and holomycin producer.</title>
        <authorList>
            <person name="Machado H.R."/>
            <person name="Gram L."/>
        </authorList>
    </citation>
    <scope>NUCLEOTIDE SEQUENCE [LARGE SCALE GENOMIC DNA]</scope>
    <source>
        <strain evidence="2 3">S2753</strain>
    </source>
</reference>
<dbReference type="OrthoDB" id="336415at2"/>
<feature type="domain" description="N-acetyltransferase" evidence="1">
    <location>
        <begin position="1"/>
        <end position="167"/>
    </location>
</feature>
<dbReference type="GO" id="GO:0016747">
    <property type="term" value="F:acyltransferase activity, transferring groups other than amino-acyl groups"/>
    <property type="evidence" value="ECO:0007669"/>
    <property type="project" value="InterPro"/>
</dbReference>
<dbReference type="InterPro" id="IPR016181">
    <property type="entry name" value="Acyl_CoA_acyltransferase"/>
</dbReference>
<dbReference type="PROSITE" id="PS51186">
    <property type="entry name" value="GNAT"/>
    <property type="match status" value="1"/>
</dbReference>
<name>A0A066RY37_9GAMM</name>
<dbReference type="PANTHER" id="PTHR43072">
    <property type="entry name" value="N-ACETYLTRANSFERASE"/>
    <property type="match status" value="1"/>
</dbReference>
<sequence>MTIRPVSPADAAALVTLFYRLDEETTWMLFEPGERQLTVAQQSEHIAAFTGSRQQVMFVAEAEDNQIAGFVVGIGGHANRNRHAMYCVIGVRQSHQGKGIGRKLLSALESWAESHAFHRLELTVMALNTVARQLYQSAGFQEEGIKRDAMRVDGAFIDEIYMAKLLRAS</sequence>
<dbReference type="InterPro" id="IPR000182">
    <property type="entry name" value="GNAT_dom"/>
</dbReference>
<accession>A0A066RY37</accession>
<evidence type="ECO:0000313" key="3">
    <source>
        <dbReference type="Proteomes" id="UP000027192"/>
    </source>
</evidence>
<evidence type="ECO:0000259" key="1">
    <source>
        <dbReference type="PROSITE" id="PS51186"/>
    </source>
</evidence>
<keyword evidence="2" id="KW-0808">Transferase</keyword>
<dbReference type="CDD" id="cd04301">
    <property type="entry name" value="NAT_SF"/>
    <property type="match status" value="1"/>
</dbReference>
<dbReference type="Gene3D" id="3.40.630.30">
    <property type="match status" value="1"/>
</dbReference>
<dbReference type="EMBL" id="JMIB01000010">
    <property type="protein sequence ID" value="KDM92293.1"/>
    <property type="molecule type" value="Genomic_DNA"/>
</dbReference>
<dbReference type="AlphaFoldDB" id="A0A066RY37"/>
<comment type="caution">
    <text evidence="2">The sequence shown here is derived from an EMBL/GenBank/DDBJ whole genome shotgun (WGS) entry which is preliminary data.</text>
</comment>
<protein>
    <submittedName>
        <fullName evidence="2">GCN5 family acetyltransferase</fullName>
    </submittedName>
</protein>
<dbReference type="Pfam" id="PF00583">
    <property type="entry name" value="Acetyltransf_1"/>
    <property type="match status" value="1"/>
</dbReference>
<proteinExistence type="predicted"/>
<organism evidence="2 3">
    <name type="scientific">Photobacterium galatheae</name>
    <dbReference type="NCBI Taxonomy" id="1654360"/>
    <lineage>
        <taxon>Bacteria</taxon>
        <taxon>Pseudomonadati</taxon>
        <taxon>Pseudomonadota</taxon>
        <taxon>Gammaproteobacteria</taxon>
        <taxon>Vibrionales</taxon>
        <taxon>Vibrionaceae</taxon>
        <taxon>Photobacterium</taxon>
    </lineage>
</organism>
<dbReference type="Proteomes" id="UP000027192">
    <property type="component" value="Unassembled WGS sequence"/>
</dbReference>